<keyword evidence="1 4" id="KW-0812">Transmembrane</keyword>
<dbReference type="GO" id="GO:0005375">
    <property type="term" value="F:copper ion transmembrane transporter activity"/>
    <property type="evidence" value="ECO:0007669"/>
    <property type="project" value="UniProtKB-UniRule"/>
</dbReference>
<accession>A0A0C2DXU0</accession>
<keyword evidence="6" id="KW-1185">Reference proteome</keyword>
<evidence type="ECO:0000256" key="2">
    <source>
        <dbReference type="ARBA" id="ARBA00022989"/>
    </source>
</evidence>
<reference evidence="5 6" key="1">
    <citation type="submission" date="2013-12" db="EMBL/GenBank/DDBJ databases">
        <title>Draft genome of the parsitic nematode Ancylostoma duodenale.</title>
        <authorList>
            <person name="Mitreva M."/>
        </authorList>
    </citation>
    <scope>NUCLEOTIDE SEQUENCE [LARGE SCALE GENOMIC DNA]</scope>
    <source>
        <strain evidence="5 6">Zhejiang</strain>
    </source>
</reference>
<comment type="subcellular location">
    <subcellularLocation>
        <location evidence="4">Membrane</location>
        <topology evidence="4">Multi-pass membrane protein</topology>
    </subcellularLocation>
</comment>
<keyword evidence="4" id="KW-0406">Ion transport</keyword>
<evidence type="ECO:0000256" key="4">
    <source>
        <dbReference type="RuleBase" id="RU367022"/>
    </source>
</evidence>
<protein>
    <recommendedName>
        <fullName evidence="4">Copper transport protein</fullName>
    </recommendedName>
</protein>
<dbReference type="PANTHER" id="PTHR12483">
    <property type="entry name" value="SOLUTE CARRIER FAMILY 31 COPPER TRANSPORTERS"/>
    <property type="match status" value="1"/>
</dbReference>
<dbReference type="PANTHER" id="PTHR12483:SF106">
    <property type="entry name" value="COPPER TRANSPORT PROTEIN"/>
    <property type="match status" value="1"/>
</dbReference>
<keyword evidence="4" id="KW-0813">Transport</keyword>
<dbReference type="Pfam" id="PF04145">
    <property type="entry name" value="Ctr"/>
    <property type="match status" value="1"/>
</dbReference>
<gene>
    <name evidence="5" type="ORF">ANCDUO_01882</name>
</gene>
<name>A0A0C2DXU0_9BILA</name>
<keyword evidence="4" id="KW-0187">Copper transport</keyword>
<evidence type="ECO:0000313" key="5">
    <source>
        <dbReference type="EMBL" id="KIH67787.1"/>
    </source>
</evidence>
<comment type="similarity">
    <text evidence="4">Belongs to the copper transporter (Ctr) (TC 1.A.56) family. SLC31A subfamily.</text>
</comment>
<proteinExistence type="inferred from homology"/>
<dbReference type="Proteomes" id="UP000054047">
    <property type="component" value="Unassembled WGS sequence"/>
</dbReference>
<sequence length="117" mass="12921">MDHNMTGMMDMQRRTNITSSQSPLADAAVDNTSQDSITFAPMLQVTGLTRRMFTGYRLVQASLYGIQALLAYVLMLIVMTFNGNLILSIVAGEAEHHSQIRIFKIVARSNPKSDQAA</sequence>
<keyword evidence="4" id="KW-0186">Copper</keyword>
<keyword evidence="2 4" id="KW-1133">Transmembrane helix</keyword>
<dbReference type="InterPro" id="IPR007274">
    <property type="entry name" value="Cop_transporter"/>
</dbReference>
<evidence type="ECO:0000256" key="3">
    <source>
        <dbReference type="ARBA" id="ARBA00023136"/>
    </source>
</evidence>
<dbReference type="OrthoDB" id="161814at2759"/>
<dbReference type="GO" id="GO:0016020">
    <property type="term" value="C:membrane"/>
    <property type="evidence" value="ECO:0007669"/>
    <property type="project" value="UniProtKB-SubCell"/>
</dbReference>
<evidence type="ECO:0000256" key="1">
    <source>
        <dbReference type="ARBA" id="ARBA00022692"/>
    </source>
</evidence>
<dbReference type="AlphaFoldDB" id="A0A0C2DXU0"/>
<evidence type="ECO:0000313" key="6">
    <source>
        <dbReference type="Proteomes" id="UP000054047"/>
    </source>
</evidence>
<organism evidence="5 6">
    <name type="scientific">Ancylostoma duodenale</name>
    <dbReference type="NCBI Taxonomy" id="51022"/>
    <lineage>
        <taxon>Eukaryota</taxon>
        <taxon>Metazoa</taxon>
        <taxon>Ecdysozoa</taxon>
        <taxon>Nematoda</taxon>
        <taxon>Chromadorea</taxon>
        <taxon>Rhabditida</taxon>
        <taxon>Rhabditina</taxon>
        <taxon>Rhabditomorpha</taxon>
        <taxon>Strongyloidea</taxon>
        <taxon>Ancylostomatidae</taxon>
        <taxon>Ancylostomatinae</taxon>
        <taxon>Ancylostoma</taxon>
    </lineage>
</organism>
<dbReference type="EMBL" id="KN726570">
    <property type="protein sequence ID" value="KIH67787.1"/>
    <property type="molecule type" value="Genomic_DNA"/>
</dbReference>
<feature type="transmembrane region" description="Helical" evidence="4">
    <location>
        <begin position="61"/>
        <end position="81"/>
    </location>
</feature>
<keyword evidence="3 4" id="KW-0472">Membrane</keyword>